<name>A0ABW7CDP7_9CYAN</name>
<dbReference type="Pfam" id="PF06949">
    <property type="entry name" value="DUF1292"/>
    <property type="match status" value="1"/>
</dbReference>
<dbReference type="Proteomes" id="UP001604335">
    <property type="component" value="Unassembled WGS sequence"/>
</dbReference>
<dbReference type="EMBL" id="JAZAQF010000059">
    <property type="protein sequence ID" value="MFG3818118.1"/>
    <property type="molecule type" value="Genomic_DNA"/>
</dbReference>
<dbReference type="Pfam" id="PF12527">
    <property type="entry name" value="DUF3727"/>
    <property type="match status" value="1"/>
</dbReference>
<evidence type="ECO:0000313" key="2">
    <source>
        <dbReference type="Proteomes" id="UP001604335"/>
    </source>
</evidence>
<keyword evidence="2" id="KW-1185">Reference proteome</keyword>
<evidence type="ECO:0000313" key="1">
    <source>
        <dbReference type="EMBL" id="MFG3818118.1"/>
    </source>
</evidence>
<comment type="caution">
    <text evidence="1">The sequence shown here is derived from an EMBL/GenBank/DDBJ whole genome shotgun (WGS) entry which is preliminary data.</text>
</comment>
<dbReference type="RefSeq" id="WP_099532653.1">
    <property type="nucleotide sequence ID" value="NZ_JAZAQF010000059.1"/>
</dbReference>
<protein>
    <submittedName>
        <fullName evidence="1">DUF3727 domain-containing protein</fullName>
    </submittedName>
</protein>
<gene>
    <name evidence="1" type="ORF">VPK24_10770</name>
</gene>
<dbReference type="PANTHER" id="PTHR36061:SF3">
    <property type="entry name" value="OS04G0692200 PROTEIN"/>
    <property type="match status" value="1"/>
</dbReference>
<sequence>MTQEDTAWDVPTITLSDATGRTLECFVEHSIEVEGSEYVLLHPVDSPVEIVTWKGDDEDEEAVPIENEQQIDLLFNTAKAVLAEENLKLKRTAIVLTVEGELPEEPEDDEPWEGNGSGEDVDEFQWLASFFHNETEYAVYTPLDPFFIVARMNEQGQPELLDPEELEQIEDLLPSIEEQLFNGLE</sequence>
<proteinExistence type="predicted"/>
<dbReference type="PANTHER" id="PTHR36061">
    <property type="match status" value="1"/>
</dbReference>
<accession>A0ABW7CDP7</accession>
<organism evidence="1 2">
    <name type="scientific">Limnothrix redekei LRLZ20PSL1</name>
    <dbReference type="NCBI Taxonomy" id="3112953"/>
    <lineage>
        <taxon>Bacteria</taxon>
        <taxon>Bacillati</taxon>
        <taxon>Cyanobacteriota</taxon>
        <taxon>Cyanophyceae</taxon>
        <taxon>Pseudanabaenales</taxon>
        <taxon>Pseudanabaenaceae</taxon>
        <taxon>Limnothrix</taxon>
    </lineage>
</organism>
<dbReference type="InterPro" id="IPR022203">
    <property type="entry name" value="DUF3727"/>
</dbReference>
<reference evidence="2" key="1">
    <citation type="journal article" date="2024" name="Algal Res.">
        <title>Biochemical, toxicological and genomic investigation of a high-biomass producing Limnothrix strain isolated from Italian shallow drinking water reservoir.</title>
        <authorList>
            <person name="Simonazzi M."/>
            <person name="Shishido T.K."/>
            <person name="Delbaje E."/>
            <person name="Wahlsten M."/>
            <person name="Fewer D.P."/>
            <person name="Sivonen K."/>
            <person name="Pezzolesi L."/>
            <person name="Pistocchi R."/>
        </authorList>
    </citation>
    <scope>NUCLEOTIDE SEQUENCE [LARGE SCALE GENOMIC DNA]</scope>
    <source>
        <strain evidence="2">LRLZ20PSL1</strain>
    </source>
</reference>
<dbReference type="InterPro" id="IPR009711">
    <property type="entry name" value="UPF0473"/>
</dbReference>